<sequence>MARISPLYPTRPVDVSEHLQLLPEGKAVPPLPG</sequence>
<organism evidence="1 2">
    <name type="scientific">Methylobacterium organophilum</name>
    <dbReference type="NCBI Taxonomy" id="410"/>
    <lineage>
        <taxon>Bacteria</taxon>
        <taxon>Pseudomonadati</taxon>
        <taxon>Pseudomonadota</taxon>
        <taxon>Alphaproteobacteria</taxon>
        <taxon>Hyphomicrobiales</taxon>
        <taxon>Methylobacteriaceae</taxon>
        <taxon>Methylobacterium</taxon>
    </lineage>
</organism>
<accession>A0ABQ4TE47</accession>
<dbReference type="EMBL" id="BPQV01000014">
    <property type="protein sequence ID" value="GJE29195.1"/>
    <property type="molecule type" value="Genomic_DNA"/>
</dbReference>
<reference evidence="1" key="1">
    <citation type="journal article" date="2021" name="Front. Microbiol.">
        <title>Comprehensive Comparative Genomics and Phenotyping of Methylobacterium Species.</title>
        <authorList>
            <person name="Alessa O."/>
            <person name="Ogura Y."/>
            <person name="Fujitani Y."/>
            <person name="Takami H."/>
            <person name="Hayashi T."/>
            <person name="Sahin N."/>
            <person name="Tani A."/>
        </authorList>
    </citation>
    <scope>NUCLEOTIDE SEQUENCE</scope>
    <source>
        <strain evidence="1">NBRC 15689</strain>
    </source>
</reference>
<gene>
    <name evidence="1" type="ORF">LKMONMHP_4074</name>
</gene>
<comment type="caution">
    <text evidence="1">The sequence shown here is derived from an EMBL/GenBank/DDBJ whole genome shotgun (WGS) entry which is preliminary data.</text>
</comment>
<name>A0ABQ4TE47_METOR</name>
<evidence type="ECO:0000313" key="1">
    <source>
        <dbReference type="EMBL" id="GJE29195.1"/>
    </source>
</evidence>
<protein>
    <submittedName>
        <fullName evidence="1">Uncharacterized protein</fullName>
    </submittedName>
</protein>
<keyword evidence="2" id="KW-1185">Reference proteome</keyword>
<dbReference type="Proteomes" id="UP001055156">
    <property type="component" value="Unassembled WGS sequence"/>
</dbReference>
<evidence type="ECO:0000313" key="2">
    <source>
        <dbReference type="Proteomes" id="UP001055156"/>
    </source>
</evidence>
<proteinExistence type="predicted"/>
<reference evidence="1" key="2">
    <citation type="submission" date="2021-08" db="EMBL/GenBank/DDBJ databases">
        <authorList>
            <person name="Tani A."/>
            <person name="Ola A."/>
            <person name="Ogura Y."/>
            <person name="Katsura K."/>
            <person name="Hayashi T."/>
        </authorList>
    </citation>
    <scope>NUCLEOTIDE SEQUENCE</scope>
    <source>
        <strain evidence="1">NBRC 15689</strain>
    </source>
</reference>